<dbReference type="EMBL" id="MVHF01000003">
    <property type="protein sequence ID" value="ORA38776.1"/>
    <property type="molecule type" value="Genomic_DNA"/>
</dbReference>
<keyword evidence="1" id="KW-0472">Membrane</keyword>
<keyword evidence="3" id="KW-1185">Reference proteome</keyword>
<accession>A0A1X0BAB5</accession>
<reference evidence="2 3" key="1">
    <citation type="submission" date="2017-02" db="EMBL/GenBank/DDBJ databases">
        <title>The new phylogeny of genus Mycobacterium.</title>
        <authorList>
            <person name="Tortoli E."/>
            <person name="Trovato A."/>
            <person name="Cirillo D.M."/>
        </authorList>
    </citation>
    <scope>NUCLEOTIDE SEQUENCE [LARGE SCALE GENOMIC DNA]</scope>
    <source>
        <strain evidence="2 3">RW6</strain>
    </source>
</reference>
<dbReference type="AlphaFoldDB" id="A0A1X0BAB5"/>
<keyword evidence="1" id="KW-0812">Transmembrane</keyword>
<protein>
    <recommendedName>
        <fullName evidence="4">SHOCT domain-containing protein</fullName>
    </recommendedName>
</protein>
<proteinExistence type="predicted"/>
<dbReference type="Proteomes" id="UP000192448">
    <property type="component" value="Unassembled WGS sequence"/>
</dbReference>
<name>A0A1X0BAB5_9MYCO</name>
<evidence type="ECO:0008006" key="4">
    <source>
        <dbReference type="Google" id="ProtNLM"/>
    </source>
</evidence>
<feature type="transmembrane region" description="Helical" evidence="1">
    <location>
        <begin position="93"/>
        <end position="116"/>
    </location>
</feature>
<evidence type="ECO:0000256" key="1">
    <source>
        <dbReference type="SAM" id="Phobius"/>
    </source>
</evidence>
<evidence type="ECO:0000313" key="3">
    <source>
        <dbReference type="Proteomes" id="UP000192448"/>
    </source>
</evidence>
<sequence length="187" mass="19867">MTVAHSQLCTATTGAGVIVPSVKLRFEAPAGASSPVLIDHMGGTTTSNRDLRVQIGIAQIAQAGHYRVITEGPGSGNQRPRLSFGHGSPYGSAIWPFVGLIVLAVVALPLSILWWISADRRNRPLAQSNSAEFAMPVQPVGAPTEHSDGQGVRVERLRTVVALRQSGALTEAEFQSAKRRILNDPSL</sequence>
<gene>
    <name evidence="2" type="ORF">BST13_05265</name>
</gene>
<keyword evidence="1" id="KW-1133">Transmembrane helix</keyword>
<comment type="caution">
    <text evidence="2">The sequence shown here is derived from an EMBL/GenBank/DDBJ whole genome shotgun (WGS) entry which is preliminary data.</text>
</comment>
<organism evidence="2 3">
    <name type="scientific">Mycobacterium aquaticum</name>
    <dbReference type="NCBI Taxonomy" id="1927124"/>
    <lineage>
        <taxon>Bacteria</taxon>
        <taxon>Bacillati</taxon>
        <taxon>Actinomycetota</taxon>
        <taxon>Actinomycetes</taxon>
        <taxon>Mycobacteriales</taxon>
        <taxon>Mycobacteriaceae</taxon>
        <taxon>Mycobacterium</taxon>
    </lineage>
</organism>
<evidence type="ECO:0000313" key="2">
    <source>
        <dbReference type="EMBL" id="ORA38776.1"/>
    </source>
</evidence>
<dbReference type="STRING" id="1927124.BST13_05265"/>